<sequence>MSLWLTRIVPDQRHRDARRDAASAVGLHHRLMSLFPDDVPSTEPRRELGVLFRAEPGPSGPQILLQSARQPDIGKLPAGYGQALTRPLAPLLDALRPGLPVRYRIAANAIRKPGRTTREMYQLGAIIPLSGRAADEWWTRQAETSGLTLTTLHATPLDAAHGARRDGQQQVKHARTLFEGTALITDPDRLRTRLTEGIGKGKAYGCGLLSLAPQKETA</sequence>
<keyword evidence="2" id="KW-1185">Reference proteome</keyword>
<protein>
    <submittedName>
        <fullName evidence="1">Type I-E CRISPR-associated protein Cas6/Cse3/CasE</fullName>
    </submittedName>
</protein>
<evidence type="ECO:0000313" key="2">
    <source>
        <dbReference type="Proteomes" id="UP001596435"/>
    </source>
</evidence>
<dbReference type="Gene3D" id="3.30.70.1200">
    <property type="entry name" value="Crispr-associated protein, domain 1"/>
    <property type="match status" value="1"/>
</dbReference>
<dbReference type="NCBIfam" id="TIGR01907">
    <property type="entry name" value="casE_Cse3"/>
    <property type="match status" value="1"/>
</dbReference>
<dbReference type="EMBL" id="JBHTAJ010000004">
    <property type="protein sequence ID" value="MFC7178476.1"/>
    <property type="molecule type" value="Genomic_DNA"/>
</dbReference>
<dbReference type="RefSeq" id="WP_345707884.1">
    <property type="nucleotide sequence ID" value="NZ_BAABKV010000001.1"/>
</dbReference>
<proteinExistence type="predicted"/>
<comment type="caution">
    <text evidence="1">The sequence shown here is derived from an EMBL/GenBank/DDBJ whole genome shotgun (WGS) entry which is preliminary data.</text>
</comment>
<dbReference type="Pfam" id="PF08798">
    <property type="entry name" value="CRISPR_assoc"/>
    <property type="match status" value="1"/>
</dbReference>
<reference evidence="2" key="1">
    <citation type="journal article" date="2019" name="Int. J. Syst. Evol. Microbiol.">
        <title>The Global Catalogue of Microorganisms (GCM) 10K type strain sequencing project: providing services to taxonomists for standard genome sequencing and annotation.</title>
        <authorList>
            <consortium name="The Broad Institute Genomics Platform"/>
            <consortium name="The Broad Institute Genome Sequencing Center for Infectious Disease"/>
            <person name="Wu L."/>
            <person name="Ma J."/>
        </authorList>
    </citation>
    <scope>NUCLEOTIDE SEQUENCE [LARGE SCALE GENOMIC DNA]</scope>
    <source>
        <strain evidence="2">CGMCC 1.12859</strain>
    </source>
</reference>
<gene>
    <name evidence="1" type="primary">cas6e</name>
    <name evidence="1" type="ORF">ACFQMG_02735</name>
</gene>
<dbReference type="Gene3D" id="3.30.70.1210">
    <property type="entry name" value="Crispr-associated protein, domain 2"/>
    <property type="match status" value="1"/>
</dbReference>
<dbReference type="CDD" id="cd09727">
    <property type="entry name" value="Cas6_I-E"/>
    <property type="match status" value="1"/>
</dbReference>
<dbReference type="SMART" id="SM01101">
    <property type="entry name" value="CRISPR_assoc"/>
    <property type="match status" value="1"/>
</dbReference>
<dbReference type="Proteomes" id="UP001596435">
    <property type="component" value="Unassembled WGS sequence"/>
</dbReference>
<accession>A0ABW2FMH9</accession>
<evidence type="ECO:0000313" key="1">
    <source>
        <dbReference type="EMBL" id="MFC7178476.1"/>
    </source>
</evidence>
<dbReference type="InterPro" id="IPR010179">
    <property type="entry name" value="CRISPR-assoc_prot_Cse3"/>
</dbReference>
<organism evidence="1 2">
    <name type="scientific">Kitasatospora paranensis</name>
    <dbReference type="NCBI Taxonomy" id="258053"/>
    <lineage>
        <taxon>Bacteria</taxon>
        <taxon>Bacillati</taxon>
        <taxon>Actinomycetota</taxon>
        <taxon>Actinomycetes</taxon>
        <taxon>Kitasatosporales</taxon>
        <taxon>Streptomycetaceae</taxon>
        <taxon>Kitasatospora</taxon>
    </lineage>
</organism>
<name>A0ABW2FMH9_9ACTN</name>
<dbReference type="SUPFAM" id="SSF117987">
    <property type="entry name" value="CRISPR-associated protein"/>
    <property type="match status" value="2"/>
</dbReference>